<name>A0AAW4R6B4_BACCE</name>
<proteinExistence type="predicted"/>
<gene>
    <name evidence="2" type="ORF">H7U08_32165</name>
</gene>
<feature type="domain" description="DDE" evidence="1">
    <location>
        <begin position="5"/>
        <end position="41"/>
    </location>
</feature>
<organism evidence="2 3">
    <name type="scientific">Bacillus cereus</name>
    <dbReference type="NCBI Taxonomy" id="1396"/>
    <lineage>
        <taxon>Bacteria</taxon>
        <taxon>Bacillati</taxon>
        <taxon>Bacillota</taxon>
        <taxon>Bacilli</taxon>
        <taxon>Bacillales</taxon>
        <taxon>Bacillaceae</taxon>
        <taxon>Bacillus</taxon>
        <taxon>Bacillus cereus group</taxon>
    </lineage>
</organism>
<dbReference type="AlphaFoldDB" id="A0AAW4R6B4"/>
<comment type="caution">
    <text evidence="2">The sequence shown here is derived from an EMBL/GenBank/DDBJ whole genome shotgun (WGS) entry which is preliminary data.</text>
</comment>
<dbReference type="EMBL" id="JACLPZ010000123">
    <property type="protein sequence ID" value="MBY0041095.1"/>
    <property type="molecule type" value="Genomic_DNA"/>
</dbReference>
<evidence type="ECO:0000313" key="2">
    <source>
        <dbReference type="EMBL" id="MBY0041095.1"/>
    </source>
</evidence>
<reference evidence="2" key="1">
    <citation type="submission" date="2020-08" db="EMBL/GenBank/DDBJ databases">
        <title>Fungal Genomes of the International Space Station.</title>
        <authorList>
            <person name="Seuylemezian A."/>
            <person name="Singh N.K."/>
            <person name="Wood J."/>
            <person name="Venkateswaran K."/>
        </authorList>
    </citation>
    <scope>NUCLEOTIDE SEQUENCE</scope>
    <source>
        <strain evidence="2">I2-B2</strain>
    </source>
</reference>
<dbReference type="Pfam" id="PF13610">
    <property type="entry name" value="DDE_Tnp_IS240"/>
    <property type="match status" value="1"/>
</dbReference>
<evidence type="ECO:0000313" key="3">
    <source>
        <dbReference type="Proteomes" id="UP001197806"/>
    </source>
</evidence>
<protein>
    <submittedName>
        <fullName evidence="2">DDE-type integrase/transposase/recombinase</fullName>
    </submittedName>
</protein>
<dbReference type="Proteomes" id="UP001197806">
    <property type="component" value="Unassembled WGS sequence"/>
</dbReference>
<accession>A0AAW4R6B4</accession>
<dbReference type="InterPro" id="IPR032874">
    <property type="entry name" value="DDE_dom"/>
</dbReference>
<evidence type="ECO:0000259" key="1">
    <source>
        <dbReference type="Pfam" id="PF13610"/>
    </source>
</evidence>
<sequence length="41" mass="4893">MPLRVKKYLNNIIEQDHQFTKKWIRNMLGLKSLHTATKLIA</sequence>